<keyword evidence="3" id="KW-1185">Reference proteome</keyword>
<evidence type="ECO:0000313" key="2">
    <source>
        <dbReference type="EMBL" id="CDJ64600.1"/>
    </source>
</evidence>
<sequence length="406" mass="43124">MGILGAFVSCGCLRGTRAAVEPAKRHAVSVEACGRKVLKKPPTENATKIEQNLNTCETGQLATQSVPREPTTNPRLKTEEERANSTTNPRLKTEEERANLAPELAATSTGETQENGVPKLQVVVTHHHNAAEEMPTEAPLSSPQQVSTGTPTALEEKFKGAYTGGGRTSRDTPPDHESRASSSLVSMTCLTSTSGGDEDSRIVVSSLPAPQSLGSDTENAEQESGAKTEQEESSNCSPTGSAAVEGEKAETVPNEGGNVGCANSSAEASKETDTKADNETVELLGKKSIENKTFDDLKQPQDAREELEGQARDEMHSGDGNDQPQCEREAAPAESKYTVSSAVAEDATSDSNVNDRNSGSGDQGEDTLASESIEKGKPRTLSSRKFKKKKTSKARGKRRHGKTGRR</sequence>
<feature type="compositionally biased region" description="Polar residues" evidence="1">
    <location>
        <begin position="349"/>
        <end position="360"/>
    </location>
</feature>
<feature type="compositionally biased region" description="Polar residues" evidence="1">
    <location>
        <begin position="208"/>
        <end position="217"/>
    </location>
</feature>
<dbReference type="AlphaFoldDB" id="U6MSH7"/>
<protein>
    <submittedName>
        <fullName evidence="2">Uncharacterized protein</fullName>
    </submittedName>
</protein>
<reference evidence="2" key="1">
    <citation type="submission" date="2013-10" db="EMBL/GenBank/DDBJ databases">
        <title>Genomic analysis of the causative agents of coccidiosis in chickens.</title>
        <authorList>
            <person name="Reid A.J."/>
            <person name="Blake D."/>
            <person name="Billington K."/>
            <person name="Browne H."/>
            <person name="Dunn M."/>
            <person name="Hung S."/>
            <person name="Kawahara F."/>
            <person name="Miranda-Saavedra D."/>
            <person name="Mourier T."/>
            <person name="Nagra H."/>
            <person name="Otto T.D."/>
            <person name="Rawlings N."/>
            <person name="Sanchez A."/>
            <person name="Sanders M."/>
            <person name="Subramaniam C."/>
            <person name="Tay Y."/>
            <person name="Dear P."/>
            <person name="Doerig C."/>
            <person name="Gruber A."/>
            <person name="Parkinson J."/>
            <person name="Shirley M."/>
            <person name="Wan K.L."/>
            <person name="Berriman M."/>
            <person name="Tomley F."/>
            <person name="Pain A."/>
        </authorList>
    </citation>
    <scope>NUCLEOTIDE SEQUENCE [LARGE SCALE GENOMIC DNA]</scope>
    <source>
        <strain evidence="2">Houghton</strain>
    </source>
</reference>
<feature type="compositionally biased region" description="Polar residues" evidence="1">
    <location>
        <begin position="139"/>
        <end position="151"/>
    </location>
</feature>
<feature type="compositionally biased region" description="Polar residues" evidence="1">
    <location>
        <begin position="59"/>
        <end position="75"/>
    </location>
</feature>
<proteinExistence type="predicted"/>
<feature type="region of interest" description="Disordered" evidence="1">
    <location>
        <begin position="131"/>
        <end position="406"/>
    </location>
</feature>
<organism evidence="2 3">
    <name type="scientific">Eimeria necatrix</name>
    <dbReference type="NCBI Taxonomy" id="51315"/>
    <lineage>
        <taxon>Eukaryota</taxon>
        <taxon>Sar</taxon>
        <taxon>Alveolata</taxon>
        <taxon>Apicomplexa</taxon>
        <taxon>Conoidasida</taxon>
        <taxon>Coccidia</taxon>
        <taxon>Eucoccidiorida</taxon>
        <taxon>Eimeriorina</taxon>
        <taxon>Eimeriidae</taxon>
        <taxon>Eimeria</taxon>
    </lineage>
</organism>
<feature type="compositionally biased region" description="Basic and acidic residues" evidence="1">
    <location>
        <begin position="268"/>
        <end position="331"/>
    </location>
</feature>
<gene>
    <name evidence="2" type="ORF">ENH_00074620</name>
</gene>
<dbReference type="OrthoDB" id="347728at2759"/>
<reference evidence="2" key="2">
    <citation type="submission" date="2013-10" db="EMBL/GenBank/DDBJ databases">
        <authorList>
            <person name="Aslett M."/>
        </authorList>
    </citation>
    <scope>NUCLEOTIDE SEQUENCE [LARGE SCALE GENOMIC DNA]</scope>
    <source>
        <strain evidence="2">Houghton</strain>
    </source>
</reference>
<dbReference type="VEuPathDB" id="ToxoDB:ENH_00074620"/>
<accession>U6MSH7</accession>
<dbReference type="RefSeq" id="XP_013433067.1">
    <property type="nucleotide sequence ID" value="XM_013577613.1"/>
</dbReference>
<feature type="compositionally biased region" description="Basic and acidic residues" evidence="1">
    <location>
        <begin position="168"/>
        <end position="179"/>
    </location>
</feature>
<feature type="compositionally biased region" description="Basic residues" evidence="1">
    <location>
        <begin position="382"/>
        <end position="406"/>
    </location>
</feature>
<feature type="region of interest" description="Disordered" evidence="1">
    <location>
        <begin position="59"/>
        <end position="97"/>
    </location>
</feature>
<evidence type="ECO:0000256" key="1">
    <source>
        <dbReference type="SAM" id="MobiDB-lite"/>
    </source>
</evidence>
<dbReference type="EMBL" id="HG722980">
    <property type="protein sequence ID" value="CDJ64600.1"/>
    <property type="molecule type" value="Genomic_DNA"/>
</dbReference>
<dbReference type="GeneID" id="25477592"/>
<dbReference type="Proteomes" id="UP000030754">
    <property type="component" value="Unassembled WGS sequence"/>
</dbReference>
<evidence type="ECO:0000313" key="3">
    <source>
        <dbReference type="Proteomes" id="UP000030754"/>
    </source>
</evidence>
<feature type="compositionally biased region" description="Polar residues" evidence="1">
    <location>
        <begin position="180"/>
        <end position="195"/>
    </location>
</feature>
<name>U6MSH7_9EIME</name>